<dbReference type="GO" id="GO:0030572">
    <property type="term" value="F:phosphatidyltransferase activity"/>
    <property type="evidence" value="ECO:0007669"/>
    <property type="project" value="UniProtKB-ARBA"/>
</dbReference>
<evidence type="ECO:0000256" key="2">
    <source>
        <dbReference type="ARBA" id="ARBA00022475"/>
    </source>
</evidence>
<comment type="subcellular location">
    <subcellularLocation>
        <location evidence="1">Cell membrane</location>
        <topology evidence="1">Multi-pass membrane protein</topology>
    </subcellularLocation>
</comment>
<keyword evidence="4 6" id="KW-1133">Transmembrane helix</keyword>
<organism evidence="8 9">
    <name type="scientific">Mycoplasmopsis anatis</name>
    <dbReference type="NCBI Taxonomy" id="171279"/>
    <lineage>
        <taxon>Bacteria</taxon>
        <taxon>Bacillati</taxon>
        <taxon>Mycoplasmatota</taxon>
        <taxon>Mycoplasmoidales</taxon>
        <taxon>Metamycoplasmataceae</taxon>
        <taxon>Mycoplasmopsis</taxon>
    </lineage>
</organism>
<dbReference type="PANTHER" id="PTHR21248">
    <property type="entry name" value="CARDIOLIPIN SYNTHASE"/>
    <property type="match status" value="1"/>
</dbReference>
<comment type="caution">
    <text evidence="8">The sequence shown here is derived from an EMBL/GenBank/DDBJ whole genome shotgun (WGS) entry which is preliminary data.</text>
</comment>
<gene>
    <name evidence="8" type="ORF">MADP07_00565</name>
</gene>
<dbReference type="Proteomes" id="UP000746160">
    <property type="component" value="Unassembled WGS sequence"/>
</dbReference>
<feature type="transmembrane region" description="Helical" evidence="6">
    <location>
        <begin position="9"/>
        <end position="31"/>
    </location>
</feature>
<dbReference type="CDD" id="cd09112">
    <property type="entry name" value="PLDc_CLS_2"/>
    <property type="match status" value="1"/>
</dbReference>
<feature type="transmembrane region" description="Helical" evidence="6">
    <location>
        <begin position="37"/>
        <end position="57"/>
    </location>
</feature>
<dbReference type="GO" id="GO:0032049">
    <property type="term" value="P:cardiolipin biosynthetic process"/>
    <property type="evidence" value="ECO:0007669"/>
    <property type="project" value="UniProtKB-ARBA"/>
</dbReference>
<dbReference type="EMBL" id="JABZFG010000008">
    <property type="protein sequence ID" value="MBW0602831.1"/>
    <property type="molecule type" value="Genomic_DNA"/>
</dbReference>
<feature type="domain" description="PLD phosphodiesterase" evidence="7">
    <location>
        <begin position="235"/>
        <end position="262"/>
    </location>
</feature>
<dbReference type="InterPro" id="IPR025202">
    <property type="entry name" value="PLD-like_dom"/>
</dbReference>
<dbReference type="RefSeq" id="WP_218674774.1">
    <property type="nucleotide sequence ID" value="NZ_CP054878.1"/>
</dbReference>
<keyword evidence="3 6" id="KW-0812">Transmembrane</keyword>
<evidence type="ECO:0000256" key="4">
    <source>
        <dbReference type="ARBA" id="ARBA00022989"/>
    </source>
</evidence>
<keyword evidence="5 6" id="KW-0472">Membrane</keyword>
<dbReference type="PANTHER" id="PTHR21248:SF22">
    <property type="entry name" value="PHOSPHOLIPASE D"/>
    <property type="match status" value="1"/>
</dbReference>
<name>A0A9Q3L9T1_9BACT</name>
<protein>
    <submittedName>
        <fullName evidence="8">Phosphatidylserine/phosphatidylglycerophosphate/ cardiolipin synthase family protein</fullName>
    </submittedName>
</protein>
<evidence type="ECO:0000259" key="7">
    <source>
        <dbReference type="PROSITE" id="PS50035"/>
    </source>
</evidence>
<dbReference type="PROSITE" id="PS50035">
    <property type="entry name" value="PLD"/>
    <property type="match status" value="2"/>
</dbReference>
<accession>A0A9Q3L9T1</accession>
<dbReference type="Pfam" id="PF13396">
    <property type="entry name" value="PLDc_N"/>
    <property type="match status" value="1"/>
</dbReference>
<feature type="domain" description="PLD phosphodiesterase" evidence="7">
    <location>
        <begin position="411"/>
        <end position="438"/>
    </location>
</feature>
<dbReference type="Pfam" id="PF13091">
    <property type="entry name" value="PLDc_2"/>
    <property type="match status" value="2"/>
</dbReference>
<evidence type="ECO:0000313" key="8">
    <source>
        <dbReference type="EMBL" id="MBW0602831.1"/>
    </source>
</evidence>
<dbReference type="SMART" id="SM00155">
    <property type="entry name" value="PLDc"/>
    <property type="match status" value="2"/>
</dbReference>
<keyword evidence="2" id="KW-1003">Cell membrane</keyword>
<sequence>MKIKHLRKFALFILVLVILSAYFLGVSYVFFMINRSFIFLIAFSSYLLNLVIIILLLNQNRQTYAKFSWISIMLILPIIGHILFLTYGLTYSNKKELKINDDKKYLITNYCSQVQSCKSVLDQLQKMNKTVVLSADFEFYNEGWVYFKQLKNDIKNAKYSINIISYIIKKSEIFDEMLELIEQKLKEGVNVKWLIDYFGSGTIRDKVFKRLSRKYKNFEYAYIGKILYPFITSQSFYRNHQKFIIIDDQFVYSGGNNISDEYISYSKKYGHWIDFSYKFSGNYTNTYIVHFAKFWKMVTNKEIELNLKFNNDDCKSDNRALLIYDTPLIKYSNVENAWVKLFANAKKKIQISTPYFSITESLRKQIISALYSGVEVEIFLPGFPDKKVVYQVSLNEISELIPFGLKVYIYKDHFLHSKIGLVDDKIAWFGTSNMDARSMFAQYETTDIIEGKSVNEIKKVFQDYKNKSIEFTNYNKFNSNKNIIKKLFYKLLKPLI</sequence>
<proteinExistence type="predicted"/>
<dbReference type="AlphaFoldDB" id="A0A9Q3L9T1"/>
<dbReference type="InterPro" id="IPR027379">
    <property type="entry name" value="CLS_N"/>
</dbReference>
<dbReference type="GO" id="GO:0005886">
    <property type="term" value="C:plasma membrane"/>
    <property type="evidence" value="ECO:0007669"/>
    <property type="project" value="UniProtKB-SubCell"/>
</dbReference>
<reference evidence="8" key="1">
    <citation type="journal article" date="2021" name="Genes Genomics">
        <title>Comparative genomic analysis of Mycoplasma anatis strains.</title>
        <authorList>
            <person name="Zhou Q."/>
            <person name="Mai K."/>
            <person name="Yang D."/>
            <person name="Liu J."/>
            <person name="Yan Z."/>
            <person name="Luo C."/>
            <person name="Tan Y."/>
            <person name="Cao S."/>
            <person name="Zhou Q."/>
            <person name="Chen L."/>
            <person name="Chen F."/>
        </authorList>
    </citation>
    <scope>NUCLEOTIDE SEQUENCE</scope>
    <source>
        <strain evidence="8">DP07</strain>
    </source>
</reference>
<evidence type="ECO:0000256" key="6">
    <source>
        <dbReference type="SAM" id="Phobius"/>
    </source>
</evidence>
<evidence type="ECO:0000256" key="1">
    <source>
        <dbReference type="ARBA" id="ARBA00004651"/>
    </source>
</evidence>
<feature type="transmembrane region" description="Helical" evidence="6">
    <location>
        <begin position="69"/>
        <end position="89"/>
    </location>
</feature>
<evidence type="ECO:0000256" key="3">
    <source>
        <dbReference type="ARBA" id="ARBA00022692"/>
    </source>
</evidence>
<evidence type="ECO:0000256" key="5">
    <source>
        <dbReference type="ARBA" id="ARBA00023136"/>
    </source>
</evidence>
<evidence type="ECO:0000313" key="9">
    <source>
        <dbReference type="Proteomes" id="UP000746160"/>
    </source>
</evidence>
<dbReference type="InterPro" id="IPR001736">
    <property type="entry name" value="PLipase_D/transphosphatidylase"/>
</dbReference>